<dbReference type="PROSITE" id="PS00756">
    <property type="entry name" value="SECY_2"/>
    <property type="match status" value="1"/>
</dbReference>
<dbReference type="NCBIfam" id="TIGR00967">
    <property type="entry name" value="3a0501s007"/>
    <property type="match status" value="1"/>
</dbReference>
<feature type="transmembrane region" description="Helical" evidence="12">
    <location>
        <begin position="263"/>
        <end position="284"/>
    </location>
</feature>
<proteinExistence type="inferred from homology"/>
<keyword evidence="5 10" id="KW-0653">Protein transport</keyword>
<comment type="function">
    <text evidence="9">The central subunit of the protein translocation channel SecYEG. Consists of two halves formed by TMs 1-5 and 6-10. These two domains form a lateral gate at the front which open onto the bilayer between TMs 2 and 7, and are clamped together by SecE at the back. The channel is closed by both a pore ring composed of hydrophobic SecY resides and a short helix (helix 2A) on the extracellular side of the membrane which forms a plug. The plug probably moves laterally to allow the channel to open. The ring and the pore may move independently.</text>
</comment>
<feature type="transmembrane region" description="Helical" evidence="12">
    <location>
        <begin position="70"/>
        <end position="96"/>
    </location>
</feature>
<dbReference type="EMBL" id="JAACVF010000193">
    <property type="protein sequence ID" value="NCN65662.1"/>
    <property type="molecule type" value="Genomic_DNA"/>
</dbReference>
<evidence type="ECO:0000313" key="14">
    <source>
        <dbReference type="EMBL" id="NCS91893.1"/>
    </source>
</evidence>
<evidence type="ECO:0000256" key="10">
    <source>
        <dbReference type="RuleBase" id="RU003484"/>
    </source>
</evidence>
<feature type="transmembrane region" description="Helical" evidence="12">
    <location>
        <begin position="166"/>
        <end position="185"/>
    </location>
</feature>
<keyword evidence="4 10" id="KW-0812">Transmembrane</keyword>
<organism evidence="13 15">
    <name type="scientific">Candidatus Altarchaeum hamiconexum</name>
    <dbReference type="NCBI Taxonomy" id="1803513"/>
    <lineage>
        <taxon>Archaea</taxon>
        <taxon>Candidatus Altarchaeota</taxon>
        <taxon>Candidatus Altiarchaeia</taxon>
        <taxon>Candidatus Altarchaeales</taxon>
        <taxon>Candidatus Altarchaeaceae</taxon>
        <taxon>Candidatus Altarchaeum</taxon>
    </lineage>
</organism>
<dbReference type="EMBL" id="JAACQH010000125">
    <property type="protein sequence ID" value="NCS91893.1"/>
    <property type="molecule type" value="Genomic_DNA"/>
</dbReference>
<dbReference type="Gene3D" id="1.10.3370.10">
    <property type="entry name" value="SecY subunit domain"/>
    <property type="match status" value="1"/>
</dbReference>
<name>A0A8J7YVR2_9ARCH</name>
<dbReference type="InterPro" id="IPR030659">
    <property type="entry name" value="SecY_CS"/>
</dbReference>
<dbReference type="GO" id="GO:0016020">
    <property type="term" value="C:membrane"/>
    <property type="evidence" value="ECO:0007669"/>
    <property type="project" value="UniProtKB-SubCell"/>
</dbReference>
<evidence type="ECO:0000256" key="2">
    <source>
        <dbReference type="ARBA" id="ARBA00005751"/>
    </source>
</evidence>
<dbReference type="SUPFAM" id="SSF103491">
    <property type="entry name" value="Preprotein translocase SecY subunit"/>
    <property type="match status" value="1"/>
</dbReference>
<evidence type="ECO:0000313" key="15">
    <source>
        <dbReference type="Proteomes" id="UP000768163"/>
    </source>
</evidence>
<evidence type="ECO:0000313" key="13">
    <source>
        <dbReference type="EMBL" id="NCN65662.1"/>
    </source>
</evidence>
<evidence type="ECO:0000256" key="11">
    <source>
        <dbReference type="RuleBase" id="RU004349"/>
    </source>
</evidence>
<comment type="subcellular location">
    <subcellularLocation>
        <location evidence="1 10">Membrane</location>
        <topology evidence="1 10">Multi-pass membrane protein</topology>
    </subcellularLocation>
</comment>
<dbReference type="Pfam" id="PF00344">
    <property type="entry name" value="SecY"/>
    <property type="match status" value="1"/>
</dbReference>
<feature type="transmembrane region" description="Helical" evidence="12">
    <location>
        <begin position="117"/>
        <end position="134"/>
    </location>
</feature>
<dbReference type="GO" id="GO:0015031">
    <property type="term" value="P:protein transport"/>
    <property type="evidence" value="ECO:0007669"/>
    <property type="project" value="UniProtKB-KW"/>
</dbReference>
<dbReference type="Proteomes" id="UP000768163">
    <property type="component" value="Unassembled WGS sequence"/>
</dbReference>
<reference evidence="13" key="1">
    <citation type="submission" date="2019-11" db="EMBL/GenBank/DDBJ databases">
        <title>Lipid analysis of CO2-rich subsurface aquifers suggests an autotrophy-based deep biosphere with lysolipids enriched in CPR bacteria.</title>
        <authorList>
            <person name="Probst A.J."/>
            <person name="Elling F.J."/>
            <person name="Castelle C.J."/>
            <person name="Zhu Q."/>
            <person name="Elvert M."/>
            <person name="Birarda G."/>
            <person name="Holman H.-Y."/>
            <person name="Lane K.R."/>
            <person name="Ladd B."/>
            <person name="Ryan M.C."/>
            <person name="Woyke T."/>
            <person name="Hinrichs K.-U."/>
            <person name="Banfield J.F."/>
        </authorList>
    </citation>
    <scope>NUCLEOTIDE SEQUENCE</scope>
    <source>
        <strain evidence="13">CG_2015-01_33_1645</strain>
        <strain evidence="14">CG_2015-04_33_537</strain>
    </source>
</reference>
<evidence type="ECO:0000256" key="6">
    <source>
        <dbReference type="ARBA" id="ARBA00022989"/>
    </source>
</evidence>
<dbReference type="AlphaFoldDB" id="A0A8J7YVR2"/>
<feature type="transmembrane region" description="Helical" evidence="12">
    <location>
        <begin position="217"/>
        <end position="237"/>
    </location>
</feature>
<evidence type="ECO:0000256" key="12">
    <source>
        <dbReference type="SAM" id="Phobius"/>
    </source>
</evidence>
<feature type="transmembrane region" description="Helical" evidence="12">
    <location>
        <begin position="140"/>
        <end position="159"/>
    </location>
</feature>
<evidence type="ECO:0000256" key="3">
    <source>
        <dbReference type="ARBA" id="ARBA00022448"/>
    </source>
</evidence>
<comment type="caution">
    <text evidence="13">The sequence shown here is derived from an EMBL/GenBank/DDBJ whole genome shotgun (WGS) entry which is preliminary data.</text>
</comment>
<evidence type="ECO:0000256" key="5">
    <source>
        <dbReference type="ARBA" id="ARBA00022927"/>
    </source>
</evidence>
<dbReference type="PANTHER" id="PTHR10906">
    <property type="entry name" value="SECY/SEC61-ALPHA FAMILY MEMBER"/>
    <property type="match status" value="1"/>
</dbReference>
<dbReference type="InterPro" id="IPR023201">
    <property type="entry name" value="SecY_dom_sf"/>
</dbReference>
<sequence length="466" mass="51136">MKLEFLRPFLKYIPEVKRTSRALPLKDKVLWVALALGLFFVLGVISPIGLTESAISHSGFELMQIVFASHIGSLLTVGIGPIVVSSIMLQLLVGTGALELDLTRNEDKALFQGTQKILVVIFSLLEATAMSFAFQLGSSSMFLIVVLQIAMGSIILMFLDEIISKYGIGSGIGLFIAGGVSQTIITASINPIQMAGAVGTYAGAIPNFIAKLVTGHFDIILLFPIVATIFIFLLVVYGESMRLEIPLAYGTIRGMSARYPIKFFYVSNIPVILAAAVIQSLQLIPSIFGIHAGMGYHEMNILQQGIYTLFSYITSGYGSSNNIYGILNPSLIYQLGEITVIIHMIIYGTFFLVLCVLFGKFWAATTNIGPEKVAQQIHQGGMQIPGFRRDIRVIQHVLERYIPQMVVISSIAVGLLALFADFLGVFGSGTGILLTVGILYRMYEQLQKEEMGSMPMWFRGLFWKQR</sequence>
<dbReference type="PRINTS" id="PR00303">
    <property type="entry name" value="SECYTRNLCASE"/>
</dbReference>
<evidence type="ECO:0000256" key="8">
    <source>
        <dbReference type="ARBA" id="ARBA00023136"/>
    </source>
</evidence>
<dbReference type="InterPro" id="IPR002208">
    <property type="entry name" value="SecY/SEC61-alpha"/>
</dbReference>
<keyword evidence="3 10" id="KW-0813">Transport</keyword>
<feature type="transmembrane region" description="Helical" evidence="12">
    <location>
        <begin position="29"/>
        <end position="50"/>
    </location>
</feature>
<dbReference type="PIRSF" id="PIRSF004557">
    <property type="entry name" value="SecY"/>
    <property type="match status" value="1"/>
</dbReference>
<evidence type="ECO:0000256" key="4">
    <source>
        <dbReference type="ARBA" id="ARBA00022692"/>
    </source>
</evidence>
<gene>
    <name evidence="13" type="primary">secY</name>
    <name evidence="14" type="ORF">GW779_05785</name>
    <name evidence="13" type="ORF">GW910_06370</name>
</gene>
<feature type="transmembrane region" description="Helical" evidence="12">
    <location>
        <begin position="305"/>
        <end position="326"/>
    </location>
</feature>
<evidence type="ECO:0000256" key="1">
    <source>
        <dbReference type="ARBA" id="ARBA00004141"/>
    </source>
</evidence>
<evidence type="ECO:0000256" key="7">
    <source>
        <dbReference type="ARBA" id="ARBA00023010"/>
    </source>
</evidence>
<dbReference type="PROSITE" id="PS00755">
    <property type="entry name" value="SECY_1"/>
    <property type="match status" value="1"/>
</dbReference>
<comment type="similarity">
    <text evidence="2 11">Belongs to the SecY/SEC61-alpha family.</text>
</comment>
<feature type="transmembrane region" description="Helical" evidence="12">
    <location>
        <begin position="425"/>
        <end position="443"/>
    </location>
</feature>
<evidence type="ECO:0000256" key="9">
    <source>
        <dbReference type="RuleBase" id="RU000537"/>
    </source>
</evidence>
<accession>A0A8J7YVR2</accession>
<dbReference type="Proteomes" id="UP000738826">
    <property type="component" value="Unassembled WGS sequence"/>
</dbReference>
<keyword evidence="7 10" id="KW-0811">Translocation</keyword>
<feature type="transmembrane region" description="Helical" evidence="12">
    <location>
        <begin position="338"/>
        <end position="358"/>
    </location>
</feature>
<keyword evidence="6 12" id="KW-1133">Transmembrane helix</keyword>
<keyword evidence="8 12" id="KW-0472">Membrane</keyword>
<protein>
    <recommendedName>
        <fullName evidence="9">Protein translocase subunit SecY</fullName>
    </recommendedName>
</protein>